<gene>
    <name evidence="1" type="ORF">IV68_GL000195</name>
</gene>
<dbReference type="EMBL" id="JQAX01000001">
    <property type="protein sequence ID" value="KRN33397.1"/>
    <property type="molecule type" value="Genomic_DNA"/>
</dbReference>
<dbReference type="OrthoDB" id="5881184at2"/>
<dbReference type="GO" id="GO:0032259">
    <property type="term" value="P:methylation"/>
    <property type="evidence" value="ECO:0007669"/>
    <property type="project" value="UniProtKB-KW"/>
</dbReference>
<sequence length="236" mass="26334">MDALHLSPRLQALADHVPKRSRLADIGSDHAYLPAHLLLTGQIDFAIAGEVAQGPLANAQQEITRHHLADRLQPRLADGLAAIRPSDAIDCVVIAGMGGHLITQILTAGQPRYDRLILQPNTDQPLVRLWLMEHHYRLTAEDVVADDGHRYEIMVAQPGAATYTQEELQFGPYNIRQNQPTWRAKWLQEADRLRQLKQTLSKRGQAQTQAYQHYCSQLKAIEGVLGHASTGLDRSN</sequence>
<dbReference type="Gene3D" id="3.40.50.150">
    <property type="entry name" value="Vaccinia Virus protein VP39"/>
    <property type="match status" value="1"/>
</dbReference>
<dbReference type="Gene3D" id="1.10.287.1890">
    <property type="match status" value="1"/>
</dbReference>
<proteinExistence type="predicted"/>
<dbReference type="RefSeq" id="WP_022791111.1">
    <property type="nucleotide sequence ID" value="NZ_ATUU01000001.1"/>
</dbReference>
<evidence type="ECO:0000313" key="1">
    <source>
        <dbReference type="EMBL" id="KRN33397.1"/>
    </source>
</evidence>
<keyword evidence="2" id="KW-1185">Reference proteome</keyword>
<keyword evidence="1" id="KW-0489">Methyltransferase</keyword>
<organism evidence="1 2">
    <name type="scientific">Weissella halotolerans DSM 20190</name>
    <dbReference type="NCBI Taxonomy" id="1123500"/>
    <lineage>
        <taxon>Bacteria</taxon>
        <taxon>Bacillati</taxon>
        <taxon>Bacillota</taxon>
        <taxon>Bacilli</taxon>
        <taxon>Lactobacillales</taxon>
        <taxon>Lactobacillaceae</taxon>
        <taxon>Weissella</taxon>
    </lineage>
</organism>
<dbReference type="Proteomes" id="UP000051296">
    <property type="component" value="Unassembled WGS sequence"/>
</dbReference>
<dbReference type="AlphaFoldDB" id="A0A0R2G5D7"/>
<dbReference type="InParanoid" id="A0A0R2G5D7"/>
<dbReference type="GO" id="GO:0160105">
    <property type="term" value="F:tRNA (adenine(22)-N1)-methyltransferase activity"/>
    <property type="evidence" value="ECO:0007669"/>
    <property type="project" value="InterPro"/>
</dbReference>
<dbReference type="PATRIC" id="fig|1123500.6.peg.193"/>
<accession>A0A0R2G5D7</accession>
<dbReference type="PIRSF" id="PIRSF018637">
    <property type="entry name" value="TrmK"/>
    <property type="match status" value="1"/>
</dbReference>
<dbReference type="Pfam" id="PF04816">
    <property type="entry name" value="TrmK"/>
    <property type="match status" value="1"/>
</dbReference>
<dbReference type="SUPFAM" id="SSF53335">
    <property type="entry name" value="S-adenosyl-L-methionine-dependent methyltransferases"/>
    <property type="match status" value="1"/>
</dbReference>
<name>A0A0R2G5D7_9LACO</name>
<keyword evidence="1" id="KW-0808">Transferase</keyword>
<dbReference type="eggNOG" id="COG2384">
    <property type="taxonomic scope" value="Bacteria"/>
</dbReference>
<evidence type="ECO:0000313" key="2">
    <source>
        <dbReference type="Proteomes" id="UP000051296"/>
    </source>
</evidence>
<dbReference type="PANTHER" id="PTHR38451">
    <property type="entry name" value="TRNA (ADENINE(22)-N(1))-METHYLTRANSFERASE"/>
    <property type="match status" value="1"/>
</dbReference>
<dbReference type="PANTHER" id="PTHR38451:SF1">
    <property type="entry name" value="TRNA (ADENINE(22)-N(1))-METHYLTRANSFERASE"/>
    <property type="match status" value="1"/>
</dbReference>
<reference evidence="1 2" key="1">
    <citation type="journal article" date="2015" name="Genome Announc.">
        <title>Expanding the biotechnology potential of lactobacilli through comparative genomics of 213 strains and associated genera.</title>
        <authorList>
            <person name="Sun Z."/>
            <person name="Harris H.M."/>
            <person name="McCann A."/>
            <person name="Guo C."/>
            <person name="Argimon S."/>
            <person name="Zhang W."/>
            <person name="Yang X."/>
            <person name="Jeffery I.B."/>
            <person name="Cooney J.C."/>
            <person name="Kagawa T.F."/>
            <person name="Liu W."/>
            <person name="Song Y."/>
            <person name="Salvetti E."/>
            <person name="Wrobel A."/>
            <person name="Rasinkangas P."/>
            <person name="Parkhill J."/>
            <person name="Rea M.C."/>
            <person name="O'Sullivan O."/>
            <person name="Ritari J."/>
            <person name="Douillard F.P."/>
            <person name="Paul Ross R."/>
            <person name="Yang R."/>
            <person name="Briner A.E."/>
            <person name="Felis G.E."/>
            <person name="de Vos W.M."/>
            <person name="Barrangou R."/>
            <person name="Klaenhammer T.R."/>
            <person name="Caufield P.W."/>
            <person name="Cui Y."/>
            <person name="Zhang H."/>
            <person name="O'Toole P.W."/>
        </authorList>
    </citation>
    <scope>NUCLEOTIDE SEQUENCE [LARGE SCALE GENOMIC DNA]</scope>
    <source>
        <strain evidence="1 2">DSM 20190</strain>
    </source>
</reference>
<dbReference type="STRING" id="1123500.GCA_000420365_00308"/>
<protein>
    <submittedName>
        <fullName evidence="1">S-adenosyl-L-methionine-dependent methyltransferase</fullName>
    </submittedName>
</protein>
<comment type="caution">
    <text evidence="1">The sequence shown here is derived from an EMBL/GenBank/DDBJ whole genome shotgun (WGS) entry which is preliminary data.</text>
</comment>
<dbReference type="InterPro" id="IPR029063">
    <property type="entry name" value="SAM-dependent_MTases_sf"/>
</dbReference>
<dbReference type="InterPro" id="IPR006901">
    <property type="entry name" value="TrmK"/>
</dbReference>
<dbReference type="FunCoup" id="A0A0R2G5D7">
    <property type="interactions" value="10"/>
</dbReference>